<comment type="caution">
    <text evidence="2">The sequence shown here is derived from an EMBL/GenBank/DDBJ whole genome shotgun (WGS) entry which is preliminary data.</text>
</comment>
<protein>
    <submittedName>
        <fullName evidence="2">Uncharacterized protein</fullName>
    </submittedName>
</protein>
<evidence type="ECO:0000256" key="1">
    <source>
        <dbReference type="SAM" id="Phobius"/>
    </source>
</evidence>
<sequence length="129" mass="14947">MRSYQRFLKSGWFISFMMGFLLTFGIRAIIKVSSTDPNPTHIEFAKECSLLSGFVREVGKNTFCIDIQPIPDIIFLSTMNKKEKYKLTHECMSAGGQMFDFSNNDFDYGCYKFTIFEELGARNDYVPRD</sequence>
<keyword evidence="1" id="KW-0812">Transmembrane</keyword>
<dbReference type="EMBL" id="LAZR01002099">
    <property type="protein sequence ID" value="KKN34523.1"/>
    <property type="molecule type" value="Genomic_DNA"/>
</dbReference>
<reference evidence="2" key="1">
    <citation type="journal article" date="2015" name="Nature">
        <title>Complex archaea that bridge the gap between prokaryotes and eukaryotes.</title>
        <authorList>
            <person name="Spang A."/>
            <person name="Saw J.H."/>
            <person name="Jorgensen S.L."/>
            <person name="Zaremba-Niedzwiedzka K."/>
            <person name="Martijn J."/>
            <person name="Lind A.E."/>
            <person name="van Eijk R."/>
            <person name="Schleper C."/>
            <person name="Guy L."/>
            <person name="Ettema T.J."/>
        </authorList>
    </citation>
    <scope>NUCLEOTIDE SEQUENCE</scope>
</reference>
<feature type="transmembrane region" description="Helical" evidence="1">
    <location>
        <begin position="12"/>
        <end position="30"/>
    </location>
</feature>
<keyword evidence="1" id="KW-0472">Membrane</keyword>
<keyword evidence="1" id="KW-1133">Transmembrane helix</keyword>
<gene>
    <name evidence="2" type="ORF">LCGC14_0792730</name>
</gene>
<organism evidence="2">
    <name type="scientific">marine sediment metagenome</name>
    <dbReference type="NCBI Taxonomy" id="412755"/>
    <lineage>
        <taxon>unclassified sequences</taxon>
        <taxon>metagenomes</taxon>
        <taxon>ecological metagenomes</taxon>
    </lineage>
</organism>
<dbReference type="AlphaFoldDB" id="A0A0F9SZ46"/>
<evidence type="ECO:0000313" key="2">
    <source>
        <dbReference type="EMBL" id="KKN34523.1"/>
    </source>
</evidence>
<proteinExistence type="predicted"/>
<name>A0A0F9SZ46_9ZZZZ</name>
<accession>A0A0F9SZ46</accession>